<dbReference type="Gene3D" id="3.30.760.10">
    <property type="entry name" value="RNA Cap, Translation Initiation Factor Eif4e"/>
    <property type="match status" value="1"/>
</dbReference>
<evidence type="ECO:0000313" key="2">
    <source>
        <dbReference type="EMBL" id="MDI1485158.1"/>
    </source>
</evidence>
<proteinExistence type="inferred from homology"/>
<accession>A0AA43QEL9</accession>
<dbReference type="PANTHER" id="PTHR31977:SF1">
    <property type="entry name" value="UPF0696 PROTEIN C11ORF68"/>
    <property type="match status" value="1"/>
</dbReference>
<dbReference type="Proteomes" id="UP001161017">
    <property type="component" value="Unassembled WGS sequence"/>
</dbReference>
<dbReference type="Pfam" id="PF08939">
    <property type="entry name" value="Bles03"/>
    <property type="match status" value="1"/>
</dbReference>
<keyword evidence="3" id="KW-1185">Reference proteome</keyword>
<comment type="caution">
    <text evidence="2">The sequence shown here is derived from an EMBL/GenBank/DDBJ whole genome shotgun (WGS) entry which is preliminary data.</text>
</comment>
<sequence>MFQNTSESLFNMYEGYATGRQLSETVPEFLSRLPPLQTKLADLGPWIYISNPSYRHTFTGEDIQGLKEAGAELLHAFSKTKADIESRLATKAKAVVSRNINIARKQLEKDILTLARKKGVTSGKWMLFPQPQDVNRVWSLVAQATADGELGHAAKVATDDGSGDRARLICAYNEDYADEAGVRKSLDCLVRMGLVEGSGPAKTNRGIYYKADAFTWLDIFSKNEWGLKPSMYSSKEILQSAKRDEGS</sequence>
<organism evidence="2 3">
    <name type="scientific">Ramalina farinacea</name>
    <dbReference type="NCBI Taxonomy" id="258253"/>
    <lineage>
        <taxon>Eukaryota</taxon>
        <taxon>Fungi</taxon>
        <taxon>Dikarya</taxon>
        <taxon>Ascomycota</taxon>
        <taxon>Pezizomycotina</taxon>
        <taxon>Lecanoromycetes</taxon>
        <taxon>OSLEUM clade</taxon>
        <taxon>Lecanoromycetidae</taxon>
        <taxon>Lecanorales</taxon>
        <taxon>Lecanorineae</taxon>
        <taxon>Ramalinaceae</taxon>
        <taxon>Ramalina</taxon>
    </lineage>
</organism>
<dbReference type="SUPFAM" id="SSF55418">
    <property type="entry name" value="eIF4e-like"/>
    <property type="match status" value="1"/>
</dbReference>
<dbReference type="EMBL" id="JAPUFD010000001">
    <property type="protein sequence ID" value="MDI1485158.1"/>
    <property type="molecule type" value="Genomic_DNA"/>
</dbReference>
<protein>
    <recommendedName>
        <fullName evidence="4">DUF1917-domain-containing protein</fullName>
    </recommendedName>
</protein>
<evidence type="ECO:0008006" key="4">
    <source>
        <dbReference type="Google" id="ProtNLM"/>
    </source>
</evidence>
<dbReference type="InterPro" id="IPR023398">
    <property type="entry name" value="TIF_eIF4e-like"/>
</dbReference>
<reference evidence="2" key="1">
    <citation type="journal article" date="2023" name="Genome Biol. Evol.">
        <title>First Whole Genome Sequence and Flow Cytometry Genome Size Data for the Lichen-Forming Fungus Ramalina farinacea (Ascomycota).</title>
        <authorList>
            <person name="Llewellyn T."/>
            <person name="Mian S."/>
            <person name="Hill R."/>
            <person name="Leitch I.J."/>
            <person name="Gaya E."/>
        </authorList>
    </citation>
    <scope>NUCLEOTIDE SEQUENCE</scope>
    <source>
        <strain evidence="2">LIQ254RAFAR</strain>
    </source>
</reference>
<evidence type="ECO:0000313" key="3">
    <source>
        <dbReference type="Proteomes" id="UP001161017"/>
    </source>
</evidence>
<dbReference type="PANTHER" id="PTHR31977">
    <property type="entry name" value="UPF0696 PROTEIN C11ORF68"/>
    <property type="match status" value="1"/>
</dbReference>
<gene>
    <name evidence="2" type="ORF">OHK93_000293</name>
</gene>
<comment type="similarity">
    <text evidence="1">Belongs to the UPF0696 family.</text>
</comment>
<dbReference type="AlphaFoldDB" id="A0AA43QEL9"/>
<dbReference type="InterPro" id="IPR015034">
    <property type="entry name" value="Bles03"/>
</dbReference>
<name>A0AA43QEL9_9LECA</name>
<evidence type="ECO:0000256" key="1">
    <source>
        <dbReference type="ARBA" id="ARBA00010568"/>
    </source>
</evidence>